<feature type="compositionally biased region" description="Gly residues" evidence="1">
    <location>
        <begin position="137"/>
        <end position="147"/>
    </location>
</feature>
<name>A0A6A1QDR6_BALPH</name>
<feature type="non-terminal residue" evidence="2">
    <location>
        <position position="166"/>
    </location>
</feature>
<dbReference type="OrthoDB" id="10525145at2759"/>
<feature type="compositionally biased region" description="Basic and acidic residues" evidence="1">
    <location>
        <begin position="79"/>
        <end position="88"/>
    </location>
</feature>
<organism evidence="2 3">
    <name type="scientific">Balaenoptera physalus</name>
    <name type="common">Fin whale</name>
    <name type="synonym">Balaena physalus</name>
    <dbReference type="NCBI Taxonomy" id="9770"/>
    <lineage>
        <taxon>Eukaryota</taxon>
        <taxon>Metazoa</taxon>
        <taxon>Chordata</taxon>
        <taxon>Craniata</taxon>
        <taxon>Vertebrata</taxon>
        <taxon>Euteleostomi</taxon>
        <taxon>Mammalia</taxon>
        <taxon>Eutheria</taxon>
        <taxon>Laurasiatheria</taxon>
        <taxon>Artiodactyla</taxon>
        <taxon>Whippomorpha</taxon>
        <taxon>Cetacea</taxon>
        <taxon>Mysticeti</taxon>
        <taxon>Balaenopteridae</taxon>
        <taxon>Balaenoptera</taxon>
    </lineage>
</organism>
<gene>
    <name evidence="2" type="ORF">E2I00_014324</name>
</gene>
<reference evidence="2 3" key="1">
    <citation type="journal article" date="2019" name="PLoS ONE">
        <title>Genomic analyses reveal an absence of contemporary introgressive admixture between fin whales and blue whales, despite known hybrids.</title>
        <authorList>
            <person name="Westbury M.V."/>
            <person name="Petersen B."/>
            <person name="Lorenzen E.D."/>
        </authorList>
    </citation>
    <scope>NUCLEOTIDE SEQUENCE [LARGE SCALE GENOMIC DNA]</scope>
    <source>
        <strain evidence="2">FinWhale-01</strain>
    </source>
</reference>
<comment type="caution">
    <text evidence="2">The sequence shown here is derived from an EMBL/GenBank/DDBJ whole genome shotgun (WGS) entry which is preliminary data.</text>
</comment>
<dbReference type="EMBL" id="SGJD01000208">
    <property type="protein sequence ID" value="KAB0406278.1"/>
    <property type="molecule type" value="Genomic_DNA"/>
</dbReference>
<protein>
    <submittedName>
        <fullName evidence="2">Uncharacterized protein</fullName>
    </submittedName>
</protein>
<feature type="non-terminal residue" evidence="2">
    <location>
        <position position="1"/>
    </location>
</feature>
<evidence type="ECO:0000256" key="1">
    <source>
        <dbReference type="SAM" id="MobiDB-lite"/>
    </source>
</evidence>
<proteinExistence type="predicted"/>
<keyword evidence="3" id="KW-1185">Reference proteome</keyword>
<dbReference type="AlphaFoldDB" id="A0A6A1QDR6"/>
<sequence length="166" mass="16933">PRLNPHQCLGWRRAATGQAGAQLKLPVSEVPQGSGRGARDPGNEPRTGAGGPESRECSVPVCSNGKGARQPPGGPGHKPTSEEKRVEVEVESALLMEVPELEGHQDPGRGPAQLLQSLPSASPSAPVAPGWTSGTGCLRGSGHGGLSGQSLGDALDTKTGPCSRVW</sequence>
<dbReference type="Proteomes" id="UP000437017">
    <property type="component" value="Unassembled WGS sequence"/>
</dbReference>
<feature type="region of interest" description="Disordered" evidence="1">
    <location>
        <begin position="15"/>
        <end position="88"/>
    </location>
</feature>
<accession>A0A6A1QDR6</accession>
<feature type="region of interest" description="Disordered" evidence="1">
    <location>
        <begin position="100"/>
        <end position="166"/>
    </location>
</feature>
<feature type="compositionally biased region" description="Low complexity" evidence="1">
    <location>
        <begin position="111"/>
        <end position="125"/>
    </location>
</feature>
<evidence type="ECO:0000313" key="2">
    <source>
        <dbReference type="EMBL" id="KAB0406278.1"/>
    </source>
</evidence>
<evidence type="ECO:0000313" key="3">
    <source>
        <dbReference type="Proteomes" id="UP000437017"/>
    </source>
</evidence>